<reference evidence="1 2" key="1">
    <citation type="submission" date="2018-02" db="EMBL/GenBank/DDBJ databases">
        <authorList>
            <person name="Cohen D.B."/>
            <person name="Kent A.D."/>
        </authorList>
    </citation>
    <scope>NUCLEOTIDE SEQUENCE [LARGE SCALE GENOMIC DNA]</scope>
    <source>
        <strain evidence="1">CIP109753</strain>
    </source>
</reference>
<proteinExistence type="predicted"/>
<dbReference type="InterPro" id="IPR054219">
    <property type="entry name" value="DUF6939"/>
</dbReference>
<dbReference type="Pfam" id="PF22075">
    <property type="entry name" value="DUF6939"/>
    <property type="match status" value="1"/>
</dbReference>
<dbReference type="RefSeq" id="WP_105195303.1">
    <property type="nucleotide sequence ID" value="NZ_OLKH01000050.1"/>
</dbReference>
<dbReference type="AlphaFoldDB" id="A0A2N9P7E9"/>
<accession>A0A2N9P7E9</accession>
<dbReference type="Proteomes" id="UP000238180">
    <property type="component" value="Unassembled WGS sequence"/>
</dbReference>
<name>A0A2N9P7E9_9FLAO</name>
<protein>
    <submittedName>
        <fullName evidence="1">Uncharacterized protein</fullName>
    </submittedName>
</protein>
<evidence type="ECO:0000313" key="2">
    <source>
        <dbReference type="Proteomes" id="UP000238180"/>
    </source>
</evidence>
<sequence length="195" mass="22890">MNNKIIVESKRKKIETLITKYPNFEIIDLTSKSQNPWVKFSPFYPLGNIPIPFSENLFSKSVEGIWQGLKVFEKFDIDPTKFNIENMKNIKRTVRKYGKIKGHRKGINAKDILNYSDSKKMIYLPSYKWVLDNKLRNEITEIKKILTDKSILLLDYETSEDIFSSKPISHAFLVKLYLEDKYPAPPLPHESFRVV</sequence>
<gene>
    <name evidence="1" type="ORF">FLACOL_00242</name>
</gene>
<evidence type="ECO:0000313" key="1">
    <source>
        <dbReference type="EMBL" id="SPE76264.1"/>
    </source>
</evidence>
<dbReference type="EMBL" id="OLKH01000050">
    <property type="protein sequence ID" value="SPE76264.1"/>
    <property type="molecule type" value="Genomic_DNA"/>
</dbReference>
<organism evidence="1 2">
    <name type="scientific">Flavobacterium columnare</name>
    <dbReference type="NCBI Taxonomy" id="996"/>
    <lineage>
        <taxon>Bacteria</taxon>
        <taxon>Pseudomonadati</taxon>
        <taxon>Bacteroidota</taxon>
        <taxon>Flavobacteriia</taxon>
        <taxon>Flavobacteriales</taxon>
        <taxon>Flavobacteriaceae</taxon>
        <taxon>Flavobacterium</taxon>
    </lineage>
</organism>